<organism evidence="3 4">
    <name type="scientific">Williamsia marianensis</name>
    <dbReference type="NCBI Taxonomy" id="85044"/>
    <lineage>
        <taxon>Bacteria</taxon>
        <taxon>Bacillati</taxon>
        <taxon>Actinomycetota</taxon>
        <taxon>Actinomycetes</taxon>
        <taxon>Mycobacteriales</taxon>
        <taxon>Nocardiaceae</taxon>
        <taxon>Williamsia</taxon>
    </lineage>
</organism>
<dbReference type="Pfam" id="PF05305">
    <property type="entry name" value="DUF732"/>
    <property type="match status" value="1"/>
</dbReference>
<gene>
    <name evidence="3" type="ORF">CSW57_07565</name>
</gene>
<reference evidence="3 4" key="1">
    <citation type="submission" date="2017-10" db="EMBL/GenBank/DDBJ databases">
        <title>The draft genome sequence of Williamsia sp. BULT 1.1 isolated from the semi-arid grassland soils from South Africa.</title>
        <authorList>
            <person name="Kabwe M.H."/>
            <person name="Govender N."/>
            <person name="Mutseka Lunga P."/>
            <person name="Vikram S."/>
            <person name="Makhalanyane T.P."/>
        </authorList>
    </citation>
    <scope>NUCLEOTIDE SEQUENCE [LARGE SCALE GENOMIC DNA]</scope>
    <source>
        <strain evidence="3 4">BULT 1.1</strain>
    </source>
</reference>
<feature type="signal peptide" evidence="1">
    <location>
        <begin position="1"/>
        <end position="19"/>
    </location>
</feature>
<dbReference type="AlphaFoldDB" id="A0A2G3PNW2"/>
<dbReference type="EMBL" id="PEBD01000005">
    <property type="protein sequence ID" value="PHV67538.1"/>
    <property type="molecule type" value="Genomic_DNA"/>
</dbReference>
<protein>
    <recommendedName>
        <fullName evidence="2">DUF732 domain-containing protein</fullName>
    </recommendedName>
</protein>
<feature type="domain" description="DUF732" evidence="2">
    <location>
        <begin position="52"/>
        <end position="121"/>
    </location>
</feature>
<dbReference type="Proteomes" id="UP000225108">
    <property type="component" value="Unassembled WGS sequence"/>
</dbReference>
<comment type="caution">
    <text evidence="3">The sequence shown here is derived from an EMBL/GenBank/DDBJ whole genome shotgun (WGS) entry which is preliminary data.</text>
</comment>
<dbReference type="InterPro" id="IPR007969">
    <property type="entry name" value="DUF732"/>
</dbReference>
<dbReference type="RefSeq" id="WP_099382228.1">
    <property type="nucleotide sequence ID" value="NZ_PEBD01000005.1"/>
</dbReference>
<evidence type="ECO:0000256" key="1">
    <source>
        <dbReference type="SAM" id="SignalP"/>
    </source>
</evidence>
<keyword evidence="1" id="KW-0732">Signal</keyword>
<dbReference type="PROSITE" id="PS51257">
    <property type="entry name" value="PROKAR_LIPOPROTEIN"/>
    <property type="match status" value="1"/>
</dbReference>
<sequence>MKKFAALVAFIGCMLFAGACSSDDVQEATDRATDSAKQVAGDVSDATGDLRDDGYIEALKTQDVTFGDRTKQIETGKLACTELSDGSSIADTTKKVAEDAGISEDKARTLINIAVPAYCTQNSAKLAGN</sequence>
<evidence type="ECO:0000313" key="3">
    <source>
        <dbReference type="EMBL" id="PHV67538.1"/>
    </source>
</evidence>
<accession>A0A2G3PNW2</accession>
<feature type="chain" id="PRO_5038816693" description="DUF732 domain-containing protein" evidence="1">
    <location>
        <begin position="20"/>
        <end position="129"/>
    </location>
</feature>
<evidence type="ECO:0000259" key="2">
    <source>
        <dbReference type="Pfam" id="PF05305"/>
    </source>
</evidence>
<name>A0A2G3PNW2_WILMA</name>
<evidence type="ECO:0000313" key="4">
    <source>
        <dbReference type="Proteomes" id="UP000225108"/>
    </source>
</evidence>
<proteinExistence type="predicted"/>